<dbReference type="InParanoid" id="D7FMP3"/>
<evidence type="ECO:0000313" key="4">
    <source>
        <dbReference type="Proteomes" id="UP000002630"/>
    </source>
</evidence>
<keyword evidence="2" id="KW-0812">Transmembrane</keyword>
<evidence type="ECO:0000256" key="1">
    <source>
        <dbReference type="SAM" id="MobiDB-lite"/>
    </source>
</evidence>
<keyword evidence="2" id="KW-0472">Membrane</keyword>
<name>D7FMP3_ECTSI</name>
<organism evidence="3 4">
    <name type="scientific">Ectocarpus siliculosus</name>
    <name type="common">Brown alga</name>
    <name type="synonym">Conferva siliculosa</name>
    <dbReference type="NCBI Taxonomy" id="2880"/>
    <lineage>
        <taxon>Eukaryota</taxon>
        <taxon>Sar</taxon>
        <taxon>Stramenopiles</taxon>
        <taxon>Ochrophyta</taxon>
        <taxon>PX clade</taxon>
        <taxon>Phaeophyceae</taxon>
        <taxon>Ectocarpales</taxon>
        <taxon>Ectocarpaceae</taxon>
        <taxon>Ectocarpus</taxon>
    </lineage>
</organism>
<feature type="compositionally biased region" description="Gly residues" evidence="1">
    <location>
        <begin position="1"/>
        <end position="17"/>
    </location>
</feature>
<keyword evidence="4" id="KW-1185">Reference proteome</keyword>
<dbReference type="EMBL" id="FN649749">
    <property type="protein sequence ID" value="CBJ25940.1"/>
    <property type="molecule type" value="Genomic_DNA"/>
</dbReference>
<feature type="region of interest" description="Disordered" evidence="1">
    <location>
        <begin position="1"/>
        <end position="25"/>
    </location>
</feature>
<feature type="transmembrane region" description="Helical" evidence="2">
    <location>
        <begin position="81"/>
        <end position="106"/>
    </location>
</feature>
<gene>
    <name evidence="3" type="ORF">Esi_0017_0171</name>
</gene>
<dbReference type="OrthoDB" id="16510at2759"/>
<evidence type="ECO:0000313" key="3">
    <source>
        <dbReference type="EMBL" id="CBJ25940.1"/>
    </source>
</evidence>
<accession>D7FMP3</accession>
<reference evidence="3 4" key="1">
    <citation type="journal article" date="2010" name="Nature">
        <title>The Ectocarpus genome and the independent evolution of multicellularity in brown algae.</title>
        <authorList>
            <person name="Cock J.M."/>
            <person name="Sterck L."/>
            <person name="Rouze P."/>
            <person name="Scornet D."/>
            <person name="Allen A.E."/>
            <person name="Amoutzias G."/>
            <person name="Anthouard V."/>
            <person name="Artiguenave F."/>
            <person name="Aury J.M."/>
            <person name="Badger J.H."/>
            <person name="Beszteri B."/>
            <person name="Billiau K."/>
            <person name="Bonnet E."/>
            <person name="Bothwell J.H."/>
            <person name="Bowler C."/>
            <person name="Boyen C."/>
            <person name="Brownlee C."/>
            <person name="Carrano C.J."/>
            <person name="Charrier B."/>
            <person name="Cho G.Y."/>
            <person name="Coelho S.M."/>
            <person name="Collen J."/>
            <person name="Corre E."/>
            <person name="Da Silva C."/>
            <person name="Delage L."/>
            <person name="Delaroque N."/>
            <person name="Dittami S.M."/>
            <person name="Doulbeau S."/>
            <person name="Elias M."/>
            <person name="Farnham G."/>
            <person name="Gachon C.M."/>
            <person name="Gschloessl B."/>
            <person name="Heesch S."/>
            <person name="Jabbari K."/>
            <person name="Jubin C."/>
            <person name="Kawai H."/>
            <person name="Kimura K."/>
            <person name="Kloareg B."/>
            <person name="Kupper F.C."/>
            <person name="Lang D."/>
            <person name="Le Bail A."/>
            <person name="Leblanc C."/>
            <person name="Lerouge P."/>
            <person name="Lohr M."/>
            <person name="Lopez P.J."/>
            <person name="Martens C."/>
            <person name="Maumus F."/>
            <person name="Michel G."/>
            <person name="Miranda-Saavedra D."/>
            <person name="Morales J."/>
            <person name="Moreau H."/>
            <person name="Motomura T."/>
            <person name="Nagasato C."/>
            <person name="Napoli C.A."/>
            <person name="Nelson D.R."/>
            <person name="Nyvall-Collen P."/>
            <person name="Peters A.F."/>
            <person name="Pommier C."/>
            <person name="Potin P."/>
            <person name="Poulain J."/>
            <person name="Quesneville H."/>
            <person name="Read B."/>
            <person name="Rensing S.A."/>
            <person name="Ritter A."/>
            <person name="Rousvoal S."/>
            <person name="Samanta M."/>
            <person name="Samson G."/>
            <person name="Schroeder D.C."/>
            <person name="Segurens B."/>
            <person name="Strittmatter M."/>
            <person name="Tonon T."/>
            <person name="Tregear J.W."/>
            <person name="Valentin K."/>
            <person name="von Dassow P."/>
            <person name="Yamagishi T."/>
            <person name="Van de Peer Y."/>
            <person name="Wincker P."/>
        </authorList>
    </citation>
    <scope>NUCLEOTIDE SEQUENCE [LARGE SCALE GENOMIC DNA]</scope>
    <source>
        <strain evidence="4">Ec32 / CCAP1310/4</strain>
    </source>
</reference>
<protein>
    <submittedName>
        <fullName evidence="3">Uncharacterized protein</fullName>
    </submittedName>
</protein>
<dbReference type="AlphaFoldDB" id="D7FMP3"/>
<sequence length="107" mass="11439">MGDMGMGMGPEMGGGGGGEEEDERQFYSSENVAHNTKVLEYCRTSLCAVGGIVSVSLSLMVKMGTTDVSLYTAGKGKLAMFAFGGVGNYALTYILFWTLAYTLVYIY</sequence>
<proteinExistence type="predicted"/>
<keyword evidence="2" id="KW-1133">Transmembrane helix</keyword>
<dbReference type="Proteomes" id="UP000002630">
    <property type="component" value="Linkage Group LG24"/>
</dbReference>
<feature type="transmembrane region" description="Helical" evidence="2">
    <location>
        <begin position="41"/>
        <end position="61"/>
    </location>
</feature>
<evidence type="ECO:0000256" key="2">
    <source>
        <dbReference type="SAM" id="Phobius"/>
    </source>
</evidence>
<dbReference type="EMBL" id="FN648214">
    <property type="protein sequence ID" value="CBJ25940.1"/>
    <property type="molecule type" value="Genomic_DNA"/>
</dbReference>